<keyword evidence="2 6" id="KW-0812">Transmembrane</keyword>
<proteinExistence type="predicted"/>
<dbReference type="GO" id="GO:0012505">
    <property type="term" value="C:endomembrane system"/>
    <property type="evidence" value="ECO:0007669"/>
    <property type="project" value="UniProtKB-SubCell"/>
</dbReference>
<name>A0A7W9BC68_9SPHN</name>
<sequence length="256" mass="26922">MRASSDTMGASPSSRAAHAPERIRERLAQPPAESVLGDVMLGGVDGVVTTFAVVASSVGRSLPTETVVILGVANLVADGFSMAASNYLGTRSRQQAVEMAHADEVRQIETYPEGERREIEEIYASKGLDEQTLRRVVAQITADRRVWVLTMLAEELRLSAAIVHLVQSALVTFAAFVLFGLLPLLPFLIGDMKEPVVPSALMSVVAFFALGAGKGLALKQRWATAGAVTLLVGGAAAGLAYTAGLLLQAAHIAGTQ</sequence>
<evidence type="ECO:0000313" key="7">
    <source>
        <dbReference type="EMBL" id="MBB5714482.1"/>
    </source>
</evidence>
<protein>
    <submittedName>
        <fullName evidence="7">VIT1/CCC1 family predicted Fe2+/Mn2+ transporter</fullName>
    </submittedName>
</protein>
<accession>A0A7W9BC68</accession>
<keyword evidence="8" id="KW-1185">Reference proteome</keyword>
<feature type="transmembrane region" description="Helical" evidence="6">
    <location>
        <begin position="195"/>
        <end position="213"/>
    </location>
</feature>
<feature type="compositionally biased region" description="Polar residues" evidence="5">
    <location>
        <begin position="1"/>
        <end position="14"/>
    </location>
</feature>
<feature type="transmembrane region" description="Helical" evidence="6">
    <location>
        <begin position="161"/>
        <end position="189"/>
    </location>
</feature>
<organism evidence="7 8">
    <name type="scientific">Sphingomonas aerophila</name>
    <dbReference type="NCBI Taxonomy" id="1344948"/>
    <lineage>
        <taxon>Bacteria</taxon>
        <taxon>Pseudomonadati</taxon>
        <taxon>Pseudomonadota</taxon>
        <taxon>Alphaproteobacteria</taxon>
        <taxon>Sphingomonadales</taxon>
        <taxon>Sphingomonadaceae</taxon>
        <taxon>Sphingomonas</taxon>
    </lineage>
</organism>
<dbReference type="RefSeq" id="WP_184055811.1">
    <property type="nucleotide sequence ID" value="NZ_JACIJK010000003.1"/>
</dbReference>
<keyword evidence="4 6" id="KW-0472">Membrane</keyword>
<keyword evidence="3 6" id="KW-1133">Transmembrane helix</keyword>
<reference evidence="7 8" key="1">
    <citation type="submission" date="2020-08" db="EMBL/GenBank/DDBJ databases">
        <title>Genomic Encyclopedia of Type Strains, Phase IV (KMG-IV): sequencing the most valuable type-strain genomes for metagenomic binning, comparative biology and taxonomic classification.</title>
        <authorList>
            <person name="Goeker M."/>
        </authorList>
    </citation>
    <scope>NUCLEOTIDE SEQUENCE [LARGE SCALE GENOMIC DNA]</scope>
    <source>
        <strain evidence="7 8">DSM 100044</strain>
    </source>
</reference>
<evidence type="ECO:0000256" key="2">
    <source>
        <dbReference type="ARBA" id="ARBA00022692"/>
    </source>
</evidence>
<dbReference type="Pfam" id="PF01988">
    <property type="entry name" value="VIT1"/>
    <property type="match status" value="1"/>
</dbReference>
<dbReference type="PANTHER" id="PTHR31851">
    <property type="entry name" value="FE(2+)/MN(2+) TRANSPORTER PCL1"/>
    <property type="match status" value="1"/>
</dbReference>
<evidence type="ECO:0000256" key="1">
    <source>
        <dbReference type="ARBA" id="ARBA00004127"/>
    </source>
</evidence>
<dbReference type="GO" id="GO:0005384">
    <property type="term" value="F:manganese ion transmembrane transporter activity"/>
    <property type="evidence" value="ECO:0007669"/>
    <property type="project" value="InterPro"/>
</dbReference>
<dbReference type="GO" id="GO:0030026">
    <property type="term" value="P:intracellular manganese ion homeostasis"/>
    <property type="evidence" value="ECO:0007669"/>
    <property type="project" value="InterPro"/>
</dbReference>
<dbReference type="AlphaFoldDB" id="A0A7W9BC68"/>
<evidence type="ECO:0000256" key="4">
    <source>
        <dbReference type="ARBA" id="ARBA00023136"/>
    </source>
</evidence>
<comment type="caution">
    <text evidence="7">The sequence shown here is derived from an EMBL/GenBank/DDBJ whole genome shotgun (WGS) entry which is preliminary data.</text>
</comment>
<feature type="region of interest" description="Disordered" evidence="5">
    <location>
        <begin position="1"/>
        <end position="22"/>
    </location>
</feature>
<gene>
    <name evidence="7" type="ORF">FHS94_001313</name>
</gene>
<evidence type="ECO:0000256" key="3">
    <source>
        <dbReference type="ARBA" id="ARBA00022989"/>
    </source>
</evidence>
<evidence type="ECO:0000313" key="8">
    <source>
        <dbReference type="Proteomes" id="UP000546200"/>
    </source>
</evidence>
<evidence type="ECO:0000256" key="6">
    <source>
        <dbReference type="SAM" id="Phobius"/>
    </source>
</evidence>
<comment type="subcellular location">
    <subcellularLocation>
        <location evidence="1">Endomembrane system</location>
        <topology evidence="1">Multi-pass membrane protein</topology>
    </subcellularLocation>
</comment>
<dbReference type="EMBL" id="JACIJK010000003">
    <property type="protein sequence ID" value="MBB5714482.1"/>
    <property type="molecule type" value="Genomic_DNA"/>
</dbReference>
<dbReference type="Proteomes" id="UP000546200">
    <property type="component" value="Unassembled WGS sequence"/>
</dbReference>
<evidence type="ECO:0000256" key="5">
    <source>
        <dbReference type="SAM" id="MobiDB-lite"/>
    </source>
</evidence>
<feature type="transmembrane region" description="Helical" evidence="6">
    <location>
        <begin position="225"/>
        <end position="247"/>
    </location>
</feature>
<dbReference type="InterPro" id="IPR008217">
    <property type="entry name" value="Ccc1_fam"/>
</dbReference>